<proteinExistence type="predicted"/>
<dbReference type="Gene3D" id="3.20.20.150">
    <property type="entry name" value="Divalent-metal-dependent TIM barrel enzymes"/>
    <property type="match status" value="1"/>
</dbReference>
<evidence type="ECO:0000313" key="1">
    <source>
        <dbReference type="EMBL" id="CAD0357632.1"/>
    </source>
</evidence>
<dbReference type="InterPro" id="IPR007801">
    <property type="entry name" value="MbnB/TglH/ChrH"/>
</dbReference>
<dbReference type="AlphaFoldDB" id="A0A6V7F2B3"/>
<dbReference type="PANTHER" id="PTHR42194">
    <property type="entry name" value="UPF0276 PROTEIN HI_1600"/>
    <property type="match status" value="1"/>
</dbReference>
<dbReference type="SUPFAM" id="SSF51658">
    <property type="entry name" value="Xylose isomerase-like"/>
    <property type="match status" value="1"/>
</dbReference>
<dbReference type="RefSeq" id="WP_006451951.1">
    <property type="nucleotide sequence ID" value="NZ_CP018728.1"/>
</dbReference>
<sequence>MSTMVGVNYKSQLREELLANTGSLDILEVTTEKLFIQNDDPVLEILMSRLPVSLHGLDLSLGSSNEMPETYCANLAHTLSATSHEWFSDHLSLTAEDGVEVGHLMPMQLSNEDLERTVAKIRAVQAFSDRPFLVENITSYYPIPGSSIPEADFLRMLCEATGCGLLLDVNNLYINASNHHFDPMTYLEQLPLDRIIEVHLAGGSRKFGMMVDTHATDVWREVWELFDQVCRHIRPAAVIIERDSNFGLFSDTLAELDIARGILARHGLRKPLALTVAAA</sequence>
<dbReference type="InterPro" id="IPR036237">
    <property type="entry name" value="Xyl_isomerase-like_sf"/>
</dbReference>
<organism evidence="1">
    <name type="scientific">Xanthomonas hortorum pv. gardneri</name>
    <dbReference type="NCBI Taxonomy" id="2754056"/>
    <lineage>
        <taxon>Bacteria</taxon>
        <taxon>Pseudomonadati</taxon>
        <taxon>Pseudomonadota</taxon>
        <taxon>Gammaproteobacteria</taxon>
        <taxon>Lysobacterales</taxon>
        <taxon>Lysobacteraceae</taxon>
        <taxon>Xanthomonas</taxon>
    </lineage>
</organism>
<gene>
    <name evidence="1" type="ORF">CFBP8129_42220</name>
</gene>
<dbReference type="EMBL" id="LR828253">
    <property type="protein sequence ID" value="CAD0357632.1"/>
    <property type="molecule type" value="Genomic_DNA"/>
</dbReference>
<dbReference type="EMBL" id="LR828253">
    <property type="protein sequence ID" value="CAD0357639.1"/>
    <property type="molecule type" value="Genomic_DNA"/>
</dbReference>
<reference evidence="1" key="1">
    <citation type="submission" date="2020-07" db="EMBL/GenBank/DDBJ databases">
        <authorList>
            <person name="Pothier F. J."/>
        </authorList>
    </citation>
    <scope>NUCLEOTIDE SEQUENCE</scope>
    <source>
        <strain evidence="1">CFBP 8129</strain>
    </source>
</reference>
<dbReference type="NCBIfam" id="NF003818">
    <property type="entry name" value="PRK05409.1"/>
    <property type="match status" value="1"/>
</dbReference>
<dbReference type="Pfam" id="PF05114">
    <property type="entry name" value="MbnB_TglH_ChrH"/>
    <property type="match status" value="1"/>
</dbReference>
<dbReference type="PANTHER" id="PTHR42194:SF1">
    <property type="entry name" value="UPF0276 PROTEIN HI_1600"/>
    <property type="match status" value="1"/>
</dbReference>
<protein>
    <submittedName>
        <fullName evidence="1">Uncharacterized protein</fullName>
    </submittedName>
</protein>
<name>A0A6V7F2B3_9XANT</name>
<accession>A0A6V7F2B3</accession>